<dbReference type="GO" id="GO:0016791">
    <property type="term" value="F:phosphatase activity"/>
    <property type="evidence" value="ECO:0007669"/>
    <property type="project" value="TreeGrafter"/>
</dbReference>
<comment type="caution">
    <text evidence="1">The sequence shown here is derived from an EMBL/GenBank/DDBJ whole genome shotgun (WGS) entry which is preliminary data.</text>
</comment>
<protein>
    <submittedName>
        <fullName evidence="1">HAD family hydrolase</fullName>
    </submittedName>
</protein>
<gene>
    <name evidence="1" type="ORF">A2T98_18040</name>
</gene>
<reference evidence="1 2" key="1">
    <citation type="submission" date="2016-04" db="EMBL/GenBank/DDBJ databases">
        <title>Draft Genome Assembly of the Bloom-forming Cyanobacterium Nodularia spumigena Strain CENA596 in Shrimp Production Ponds.</title>
        <authorList>
            <person name="Popin R.V."/>
            <person name="Rigonato J."/>
            <person name="Abreu V.A."/>
            <person name="Andreote A.P."/>
            <person name="Silveira S.B."/>
            <person name="Odebrecht C."/>
            <person name="Fiore M.F."/>
        </authorList>
    </citation>
    <scope>NUCLEOTIDE SEQUENCE [LARGE SCALE GENOMIC DNA]</scope>
    <source>
        <strain evidence="1 2">CENA596</strain>
    </source>
</reference>
<proteinExistence type="predicted"/>
<accession>A0A161VNJ3</accession>
<dbReference type="RefSeq" id="WP_006197533.1">
    <property type="nucleotide sequence ID" value="NZ_CAWMRI010000244.1"/>
</dbReference>
<dbReference type="Proteomes" id="UP000076555">
    <property type="component" value="Unassembled WGS sequence"/>
</dbReference>
<dbReference type="GeneID" id="78019509"/>
<dbReference type="InterPro" id="IPR036412">
    <property type="entry name" value="HAD-like_sf"/>
</dbReference>
<dbReference type="InterPro" id="IPR023214">
    <property type="entry name" value="HAD_sf"/>
</dbReference>
<name>A0A161VNJ3_NODSP</name>
<dbReference type="GO" id="GO:0005829">
    <property type="term" value="C:cytosol"/>
    <property type="evidence" value="ECO:0007669"/>
    <property type="project" value="TreeGrafter"/>
</dbReference>
<dbReference type="Gene3D" id="3.40.50.1000">
    <property type="entry name" value="HAD superfamily/HAD-like"/>
    <property type="match status" value="1"/>
</dbReference>
<dbReference type="Pfam" id="PF08282">
    <property type="entry name" value="Hydrolase_3"/>
    <property type="match status" value="2"/>
</dbReference>
<dbReference type="PANTHER" id="PTHR10000:SF8">
    <property type="entry name" value="HAD SUPERFAMILY HYDROLASE-LIKE, TYPE 3"/>
    <property type="match status" value="1"/>
</dbReference>
<dbReference type="AlphaFoldDB" id="A0A161VNJ3"/>
<dbReference type="EMBL" id="LWAJ01000244">
    <property type="protein sequence ID" value="KZL48425.1"/>
    <property type="molecule type" value="Genomic_DNA"/>
</dbReference>
<keyword evidence="1" id="KW-0378">Hydrolase</keyword>
<dbReference type="NCBIfam" id="TIGR01484">
    <property type="entry name" value="HAD-SF-IIB"/>
    <property type="match status" value="1"/>
</dbReference>
<dbReference type="Gene3D" id="3.90.1070.10">
    <property type="match status" value="1"/>
</dbReference>
<dbReference type="InterPro" id="IPR006379">
    <property type="entry name" value="HAD-SF_hydro_IIB"/>
</dbReference>
<organism evidence="1 2">
    <name type="scientific">Nodularia spumigena CENA596</name>
    <dbReference type="NCBI Taxonomy" id="1819295"/>
    <lineage>
        <taxon>Bacteria</taxon>
        <taxon>Bacillati</taxon>
        <taxon>Cyanobacteriota</taxon>
        <taxon>Cyanophyceae</taxon>
        <taxon>Nostocales</taxon>
        <taxon>Nodulariaceae</taxon>
        <taxon>Nodularia</taxon>
    </lineage>
</organism>
<dbReference type="PANTHER" id="PTHR10000">
    <property type="entry name" value="PHOSPHOSERINE PHOSPHATASE"/>
    <property type="match status" value="1"/>
</dbReference>
<dbReference type="OrthoDB" id="9814970at2"/>
<dbReference type="SUPFAM" id="SSF56784">
    <property type="entry name" value="HAD-like"/>
    <property type="match status" value="1"/>
</dbReference>
<evidence type="ECO:0000313" key="2">
    <source>
        <dbReference type="Proteomes" id="UP000076555"/>
    </source>
</evidence>
<sequence>MYNNPNFSVGNPPTLQPLSEASLSNIRLIATDMDGTLTQRGKFSATVLQALEDLAAGGIKVLIVTGRSAGWISGLSQLMPVVGAIAENGGLFYPSGYDQPVTLTPIPDLEAHRQSLGVAFAELKTKFPQIQESADNRFRVTDWTFDVAALTLSELQILSNLCQEMGWGFTYSNVQCHIKPQGQDKAVGLLQVLREYLPEFSSEQVLTVGDSPNDESLFDQQHFSVSVGVANVLKYANQLEHQPTYMTKAAEGEGFCELCSYILPRGEI</sequence>
<dbReference type="GO" id="GO:0000287">
    <property type="term" value="F:magnesium ion binding"/>
    <property type="evidence" value="ECO:0007669"/>
    <property type="project" value="TreeGrafter"/>
</dbReference>
<evidence type="ECO:0000313" key="1">
    <source>
        <dbReference type="EMBL" id="KZL48425.1"/>
    </source>
</evidence>